<dbReference type="PANTHER" id="PTHR48105">
    <property type="entry name" value="THIOREDOXIN REDUCTASE 1-RELATED-RELATED"/>
    <property type="match status" value="1"/>
</dbReference>
<sequence>MFSLLNFNFKQPNINILYDFIIVGGGPAGITAAIYAARKNLEILLLTKDLGGQVLWTSEIENYPGFKSITAKELIEKFTNHLSYFPIALGLGTEVNGIRKEQNIFYVKTTDDKEYKSRVVIIATGRSPKPLNIKNEKELLGKGVSYCATCDAPLFKNKDTAVIGGANSAITSAIELAKVCQRVYLLVKSEIKAEPILVERLKKFNNVIILLKHLPKSILGKEKVEGILVYDLLNNNEYEIKVSGVFIEAGTKPNTDFLKGFLNLNEKGEIIINCNCETNIPGIFACGDCTAIEDKQIIIACGEGAKASLKGFKYLISQK</sequence>
<protein>
    <submittedName>
        <fullName evidence="5">FAD-binding protein</fullName>
    </submittedName>
</protein>
<keyword evidence="1" id="KW-0285">Flavoprotein</keyword>
<dbReference type="InterPro" id="IPR050097">
    <property type="entry name" value="Ferredoxin-NADP_redctase_2"/>
</dbReference>
<evidence type="ECO:0000259" key="4">
    <source>
        <dbReference type="Pfam" id="PF07992"/>
    </source>
</evidence>
<comment type="caution">
    <text evidence="5">The sequence shown here is derived from an EMBL/GenBank/DDBJ whole genome shotgun (WGS) entry which is preliminary data.</text>
</comment>
<evidence type="ECO:0000313" key="5">
    <source>
        <dbReference type="EMBL" id="HGK64062.1"/>
    </source>
</evidence>
<name>A0A7V3ZVW8_UNCW3</name>
<feature type="domain" description="FAD/NAD(P)-binding" evidence="4">
    <location>
        <begin position="18"/>
        <end position="290"/>
    </location>
</feature>
<accession>A0A7V3ZVW8</accession>
<keyword evidence="3" id="KW-0812">Transmembrane</keyword>
<dbReference type="AlphaFoldDB" id="A0A7V3ZVW8"/>
<dbReference type="PRINTS" id="PR00368">
    <property type="entry name" value="FADPNR"/>
</dbReference>
<keyword evidence="3" id="KW-1133">Transmembrane helix</keyword>
<evidence type="ECO:0000256" key="1">
    <source>
        <dbReference type="ARBA" id="ARBA00022630"/>
    </source>
</evidence>
<dbReference type="Pfam" id="PF07992">
    <property type="entry name" value="Pyr_redox_2"/>
    <property type="match status" value="1"/>
</dbReference>
<organism evidence="5">
    <name type="scientific">candidate division WOR-3 bacterium</name>
    <dbReference type="NCBI Taxonomy" id="2052148"/>
    <lineage>
        <taxon>Bacteria</taxon>
        <taxon>Bacteria division WOR-3</taxon>
    </lineage>
</organism>
<gene>
    <name evidence="5" type="ORF">ENU74_05685</name>
</gene>
<dbReference type="EMBL" id="DTDR01000135">
    <property type="protein sequence ID" value="HGK64062.1"/>
    <property type="molecule type" value="Genomic_DNA"/>
</dbReference>
<keyword evidence="3" id="KW-0472">Membrane</keyword>
<dbReference type="GO" id="GO:0016491">
    <property type="term" value="F:oxidoreductase activity"/>
    <property type="evidence" value="ECO:0007669"/>
    <property type="project" value="UniProtKB-KW"/>
</dbReference>
<dbReference type="InterPro" id="IPR023753">
    <property type="entry name" value="FAD/NAD-binding_dom"/>
</dbReference>
<proteinExistence type="predicted"/>
<dbReference type="InterPro" id="IPR036188">
    <property type="entry name" value="FAD/NAD-bd_sf"/>
</dbReference>
<reference evidence="5" key="1">
    <citation type="journal article" date="2020" name="mSystems">
        <title>Genome- and Community-Level Interaction Insights into Carbon Utilization and Element Cycling Functions of Hydrothermarchaeota in Hydrothermal Sediment.</title>
        <authorList>
            <person name="Zhou Z."/>
            <person name="Liu Y."/>
            <person name="Xu W."/>
            <person name="Pan J."/>
            <person name="Luo Z.H."/>
            <person name="Li M."/>
        </authorList>
    </citation>
    <scope>NUCLEOTIDE SEQUENCE [LARGE SCALE GENOMIC DNA]</scope>
    <source>
        <strain evidence="5">SpSt-697</strain>
    </source>
</reference>
<keyword evidence="2" id="KW-0560">Oxidoreductase</keyword>
<feature type="transmembrane region" description="Helical" evidence="3">
    <location>
        <begin position="16"/>
        <end position="37"/>
    </location>
</feature>
<evidence type="ECO:0000256" key="2">
    <source>
        <dbReference type="ARBA" id="ARBA00023002"/>
    </source>
</evidence>
<evidence type="ECO:0000256" key="3">
    <source>
        <dbReference type="SAM" id="Phobius"/>
    </source>
</evidence>
<dbReference type="SUPFAM" id="SSF51905">
    <property type="entry name" value="FAD/NAD(P)-binding domain"/>
    <property type="match status" value="2"/>
</dbReference>
<dbReference type="PRINTS" id="PR00469">
    <property type="entry name" value="PNDRDTASEII"/>
</dbReference>
<dbReference type="Gene3D" id="3.50.50.60">
    <property type="entry name" value="FAD/NAD(P)-binding domain"/>
    <property type="match status" value="2"/>
</dbReference>